<name>A0A4R2N271_9PAST</name>
<dbReference type="OrthoDB" id="9801753at2"/>
<gene>
    <name evidence="2" type="ORF">EV697_1018</name>
</gene>
<dbReference type="Pfam" id="PF01809">
    <property type="entry name" value="YidD"/>
    <property type="match status" value="1"/>
</dbReference>
<keyword evidence="3" id="KW-1185">Reference proteome</keyword>
<dbReference type="HAMAP" id="MF_00386">
    <property type="entry name" value="UPF0161_YidD"/>
    <property type="match status" value="1"/>
</dbReference>
<comment type="caution">
    <text evidence="2">The sequence shown here is derived from an EMBL/GenBank/DDBJ whole genome shotgun (WGS) entry which is preliminary data.</text>
</comment>
<proteinExistence type="inferred from homology"/>
<accession>A0A4R2N271</accession>
<dbReference type="Proteomes" id="UP000294841">
    <property type="component" value="Unassembled WGS sequence"/>
</dbReference>
<sequence>METTHSFSSKILIILVRAYQVTISPLIGPRCRFTPTCSNYAIESLKTYGALKGSWLTAKRILKCHPLNEGGYDPVPPKINNNKENT</sequence>
<protein>
    <recommendedName>
        <fullName evidence="1">Putative membrane protein insertion efficiency factor</fullName>
    </recommendedName>
</protein>
<dbReference type="AlphaFoldDB" id="A0A4R2N271"/>
<dbReference type="SMART" id="SM01234">
    <property type="entry name" value="Haemolytic"/>
    <property type="match status" value="1"/>
</dbReference>
<evidence type="ECO:0000313" key="2">
    <source>
        <dbReference type="EMBL" id="TCP13892.1"/>
    </source>
</evidence>
<reference evidence="2 3" key="1">
    <citation type="submission" date="2019-03" db="EMBL/GenBank/DDBJ databases">
        <title>Genomic Encyclopedia of Type Strains, Phase IV (KMG-IV): sequencing the most valuable type-strain genomes for metagenomic binning, comparative biology and taxonomic classification.</title>
        <authorList>
            <person name="Goeker M."/>
        </authorList>
    </citation>
    <scope>NUCLEOTIDE SEQUENCE [LARGE SCALE GENOMIC DNA]</scope>
    <source>
        <strain evidence="2 3">DSM 28231</strain>
    </source>
</reference>
<keyword evidence="1" id="KW-0472">Membrane</keyword>
<dbReference type="PANTHER" id="PTHR33383">
    <property type="entry name" value="MEMBRANE PROTEIN INSERTION EFFICIENCY FACTOR-RELATED"/>
    <property type="match status" value="1"/>
</dbReference>
<dbReference type="RefSeq" id="WP_132021275.1">
    <property type="nucleotide sequence ID" value="NZ_CP016605.1"/>
</dbReference>
<dbReference type="NCBIfam" id="TIGR00278">
    <property type="entry name" value="membrane protein insertion efficiency factor YidD"/>
    <property type="match status" value="1"/>
</dbReference>
<evidence type="ECO:0000256" key="1">
    <source>
        <dbReference type="HAMAP-Rule" id="MF_00386"/>
    </source>
</evidence>
<dbReference type="PANTHER" id="PTHR33383:SF1">
    <property type="entry name" value="MEMBRANE PROTEIN INSERTION EFFICIENCY FACTOR-RELATED"/>
    <property type="match status" value="1"/>
</dbReference>
<comment type="similarity">
    <text evidence="1">Belongs to the UPF0161 family.</text>
</comment>
<dbReference type="InterPro" id="IPR002696">
    <property type="entry name" value="Membr_insert_effic_factor_YidD"/>
</dbReference>
<dbReference type="GO" id="GO:0005886">
    <property type="term" value="C:plasma membrane"/>
    <property type="evidence" value="ECO:0007669"/>
    <property type="project" value="UniProtKB-SubCell"/>
</dbReference>
<evidence type="ECO:0000313" key="3">
    <source>
        <dbReference type="Proteomes" id="UP000294841"/>
    </source>
</evidence>
<organism evidence="2 3">
    <name type="scientific">Bisgaardia hudsonensis</name>
    <dbReference type="NCBI Taxonomy" id="109472"/>
    <lineage>
        <taxon>Bacteria</taxon>
        <taxon>Pseudomonadati</taxon>
        <taxon>Pseudomonadota</taxon>
        <taxon>Gammaproteobacteria</taxon>
        <taxon>Pasteurellales</taxon>
        <taxon>Pasteurellaceae</taxon>
        <taxon>Bisgaardia</taxon>
    </lineage>
</organism>
<dbReference type="EMBL" id="SLXI01000001">
    <property type="protein sequence ID" value="TCP13892.1"/>
    <property type="molecule type" value="Genomic_DNA"/>
</dbReference>
<keyword evidence="1" id="KW-1003">Cell membrane</keyword>
<comment type="function">
    <text evidence="1">Could be involved in insertion of integral membrane proteins into the membrane.</text>
</comment>
<comment type="subcellular location">
    <subcellularLocation>
        <location evidence="1">Cell membrane</location>
        <topology evidence="1">Peripheral membrane protein</topology>
        <orientation evidence="1">Cytoplasmic side</orientation>
    </subcellularLocation>
</comment>